<evidence type="ECO:0000256" key="2">
    <source>
        <dbReference type="ARBA" id="ARBA00022576"/>
    </source>
</evidence>
<dbReference type="RefSeq" id="WP_086637152.1">
    <property type="nucleotide sequence ID" value="NZ_MRZU01000003.1"/>
</dbReference>
<keyword evidence="7" id="KW-1185">Reference proteome</keyword>
<dbReference type="SUPFAM" id="SSF53383">
    <property type="entry name" value="PLP-dependent transferases"/>
    <property type="match status" value="1"/>
</dbReference>
<dbReference type="EMBL" id="MRZU01000003">
    <property type="protein sequence ID" value="OUJ19113.1"/>
    <property type="molecule type" value="Genomic_DNA"/>
</dbReference>
<dbReference type="PANTHER" id="PTHR42832">
    <property type="entry name" value="AMINO ACID AMINOTRANSFERASE"/>
    <property type="match status" value="1"/>
</dbReference>
<dbReference type="NCBIfam" id="NF006756">
    <property type="entry name" value="PRK09276.1"/>
    <property type="match status" value="1"/>
</dbReference>
<dbReference type="Gene3D" id="3.40.640.10">
    <property type="entry name" value="Type I PLP-dependent aspartate aminotransferase-like (Major domain)"/>
    <property type="match status" value="1"/>
</dbReference>
<evidence type="ECO:0000256" key="4">
    <source>
        <dbReference type="RuleBase" id="RU000481"/>
    </source>
</evidence>
<comment type="similarity">
    <text evidence="4">Belongs to the class-I pyridoxal-phosphate-dependent aminotransferase family.</text>
</comment>
<dbReference type="InterPro" id="IPR004839">
    <property type="entry name" value="Aminotransferase_I/II_large"/>
</dbReference>
<evidence type="ECO:0000313" key="7">
    <source>
        <dbReference type="Proteomes" id="UP000195137"/>
    </source>
</evidence>
<protein>
    <recommendedName>
        <fullName evidence="4">Aminotransferase</fullName>
        <ecNumber evidence="4">2.6.1.-</ecNumber>
    </recommendedName>
</protein>
<dbReference type="GO" id="GO:0009089">
    <property type="term" value="P:lysine biosynthetic process via diaminopimelate"/>
    <property type="evidence" value="ECO:0007669"/>
    <property type="project" value="InterPro"/>
</dbReference>
<dbReference type="InterPro" id="IPR019881">
    <property type="entry name" value="DAP-NH2Trfase_DapL_Desulfo"/>
</dbReference>
<reference evidence="6 7" key="1">
    <citation type="submission" date="2016-12" db="EMBL/GenBank/DDBJ databases">
        <title>Discovery of methanogenic haloarchaea.</title>
        <authorList>
            <person name="Sorokin D.Y."/>
            <person name="Makarova K.S."/>
            <person name="Abbas B."/>
            <person name="Ferrer M."/>
            <person name="Golyshin P.N."/>
        </authorList>
    </citation>
    <scope>NUCLEOTIDE SEQUENCE [LARGE SCALE GENOMIC DNA]</scope>
    <source>
        <strain evidence="6">AMET1</strain>
    </source>
</reference>
<dbReference type="InterPro" id="IPR015422">
    <property type="entry name" value="PyrdxlP-dep_Trfase_small"/>
</dbReference>
<keyword evidence="3 4" id="KW-0808">Transferase</keyword>
<feature type="domain" description="Aminotransferase class I/classII large" evidence="5">
    <location>
        <begin position="30"/>
        <end position="378"/>
    </location>
</feature>
<dbReference type="Proteomes" id="UP000195137">
    <property type="component" value="Unassembled WGS sequence"/>
</dbReference>
<dbReference type="InterPro" id="IPR015421">
    <property type="entry name" value="PyrdxlP-dep_Trfase_major"/>
</dbReference>
<dbReference type="InterPro" id="IPR004838">
    <property type="entry name" value="NHTrfase_class1_PyrdxlP-BS"/>
</dbReference>
<dbReference type="Gene3D" id="3.90.1150.10">
    <property type="entry name" value="Aspartate Aminotransferase, domain 1"/>
    <property type="match status" value="1"/>
</dbReference>
<comment type="cofactor">
    <cofactor evidence="1 4">
        <name>pyridoxal 5'-phosphate</name>
        <dbReference type="ChEBI" id="CHEBI:597326"/>
    </cofactor>
</comment>
<organism evidence="6 7">
    <name type="scientific">Methanonatronarchaeum thermophilum</name>
    <dbReference type="NCBI Taxonomy" id="1927129"/>
    <lineage>
        <taxon>Archaea</taxon>
        <taxon>Methanobacteriati</taxon>
        <taxon>Methanobacteriota</taxon>
        <taxon>Methanonatronarchaeia</taxon>
        <taxon>Methanonatronarchaeales</taxon>
        <taxon>Methanonatronarchaeaceae</taxon>
        <taxon>Methanonatronarchaeum</taxon>
    </lineage>
</organism>
<comment type="caution">
    <text evidence="6">The sequence shown here is derived from an EMBL/GenBank/DDBJ whole genome shotgun (WGS) entry which is preliminary data.</text>
</comment>
<keyword evidence="2 4" id="KW-0032">Aminotransferase</keyword>
<proteinExistence type="inferred from homology"/>
<dbReference type="AlphaFoldDB" id="A0A1Y3GFN6"/>
<dbReference type="PANTHER" id="PTHR42832:SF3">
    <property type="entry name" value="L-GLUTAMINE--4-(METHYLSULFANYL)-2-OXOBUTANOATE AMINOTRANSFERASE"/>
    <property type="match status" value="1"/>
</dbReference>
<dbReference type="CDD" id="cd00609">
    <property type="entry name" value="AAT_like"/>
    <property type="match status" value="1"/>
</dbReference>
<dbReference type="EC" id="2.6.1.-" evidence="4"/>
<dbReference type="PROSITE" id="PS00105">
    <property type="entry name" value="AA_TRANSFER_CLASS_1"/>
    <property type="match status" value="1"/>
</dbReference>
<evidence type="ECO:0000256" key="3">
    <source>
        <dbReference type="ARBA" id="ARBA00022679"/>
    </source>
</evidence>
<evidence type="ECO:0000256" key="1">
    <source>
        <dbReference type="ARBA" id="ARBA00001933"/>
    </source>
</evidence>
<name>A0A1Y3GFN6_9EURY</name>
<sequence length="385" mass="42884">MYSDRINSLPPYLFAELDRAKKEKEKQGIDIIDLGVGDPDLSTPDHIVQSMQNAVNDPSTHSYPSYKGMKEYRETVSNWYSNRFKVDINPETEAISLIGSKEGIAHMPLAFVNPGDKTLVPDPAYPVYKIGTILSGGEPVPMPLKEENNFLPNLDEITEEDAQDAKIMYLNYPNNPTAGTANQKFFQEAVEFAKEHDIIICHDAAYTEISYEHKPPSLLNVDGAKEVGVEFHSLSKTYNMTGWRIGFVVGNPEIIKGIGKVKTNVDSGVFQAIQKAAITALEGPQECVQQSNNTYRDRRDLLLEGIQTTDLEPTKTEATFYIWTKCPEGYNSMETSKKLLNEAGIVATPGSGFGEHGEGYIRFALTRSLGRIEEAVERMEGIKFD</sequence>
<dbReference type="GO" id="GO:0030170">
    <property type="term" value="F:pyridoxal phosphate binding"/>
    <property type="evidence" value="ECO:0007669"/>
    <property type="project" value="InterPro"/>
</dbReference>
<dbReference type="OrthoDB" id="372018at2157"/>
<evidence type="ECO:0000313" key="6">
    <source>
        <dbReference type="EMBL" id="OUJ19113.1"/>
    </source>
</evidence>
<dbReference type="InterPro" id="IPR050881">
    <property type="entry name" value="LL-DAP_aminotransferase"/>
</dbReference>
<dbReference type="InterPro" id="IPR015424">
    <property type="entry name" value="PyrdxlP-dep_Trfase"/>
</dbReference>
<gene>
    <name evidence="6" type="ORF">AMET1_0765</name>
</gene>
<dbReference type="NCBIfam" id="TIGR03540">
    <property type="entry name" value="DapC_direct"/>
    <property type="match status" value="1"/>
</dbReference>
<dbReference type="Pfam" id="PF00155">
    <property type="entry name" value="Aminotran_1_2"/>
    <property type="match status" value="1"/>
</dbReference>
<dbReference type="GO" id="GO:0010285">
    <property type="term" value="F:L,L-diaminopimelate aminotransferase activity"/>
    <property type="evidence" value="ECO:0007669"/>
    <property type="project" value="InterPro"/>
</dbReference>
<accession>A0A1Y3GFN6</accession>
<evidence type="ECO:0000259" key="5">
    <source>
        <dbReference type="Pfam" id="PF00155"/>
    </source>
</evidence>